<comment type="caution">
    <text evidence="2">The sequence shown here is derived from an EMBL/GenBank/DDBJ whole genome shotgun (WGS) entry which is preliminary data.</text>
</comment>
<dbReference type="EMBL" id="BSPO01000003">
    <property type="protein sequence ID" value="GLS84288.1"/>
    <property type="molecule type" value="Genomic_DNA"/>
</dbReference>
<feature type="chain" id="PRO_5041201974" description="DUF4019 domain-containing protein" evidence="1">
    <location>
        <begin position="25"/>
        <end position="147"/>
    </location>
</feature>
<evidence type="ECO:0000256" key="1">
    <source>
        <dbReference type="SAM" id="SignalP"/>
    </source>
</evidence>
<protein>
    <recommendedName>
        <fullName evidence="4">DUF4019 domain-containing protein</fullName>
    </recommendedName>
</protein>
<name>A0AA37WX59_9GAMM</name>
<proteinExistence type="predicted"/>
<evidence type="ECO:0000313" key="2">
    <source>
        <dbReference type="EMBL" id="GLS84288.1"/>
    </source>
</evidence>
<evidence type="ECO:0008006" key="4">
    <source>
        <dbReference type="Google" id="ProtNLM"/>
    </source>
</evidence>
<evidence type="ECO:0000313" key="3">
    <source>
        <dbReference type="Proteomes" id="UP001157439"/>
    </source>
</evidence>
<reference evidence="2 3" key="1">
    <citation type="journal article" date="2014" name="Int. J. Syst. Evol. Microbiol.">
        <title>Complete genome sequence of Corynebacterium casei LMG S-19264T (=DSM 44701T), isolated from a smear-ripened cheese.</title>
        <authorList>
            <consortium name="US DOE Joint Genome Institute (JGI-PGF)"/>
            <person name="Walter F."/>
            <person name="Albersmeier A."/>
            <person name="Kalinowski J."/>
            <person name="Ruckert C."/>
        </authorList>
    </citation>
    <scope>NUCLEOTIDE SEQUENCE [LARGE SCALE GENOMIC DNA]</scope>
    <source>
        <strain evidence="2 3">NBRC 112785</strain>
    </source>
</reference>
<keyword evidence="3" id="KW-1185">Reference proteome</keyword>
<feature type="signal peptide" evidence="1">
    <location>
        <begin position="1"/>
        <end position="24"/>
    </location>
</feature>
<dbReference type="Proteomes" id="UP001157439">
    <property type="component" value="Unassembled WGS sequence"/>
</dbReference>
<dbReference type="AlphaFoldDB" id="A0AA37WX59"/>
<gene>
    <name evidence="2" type="ORF">GCM10007894_22650</name>
</gene>
<accession>A0AA37WX59</accession>
<dbReference type="InterPro" id="IPR025091">
    <property type="entry name" value="DUF4019"/>
</dbReference>
<keyword evidence="1" id="KW-0732">Signal</keyword>
<dbReference type="RefSeq" id="WP_095498225.1">
    <property type="nucleotide sequence ID" value="NZ_BSPO01000003.1"/>
</dbReference>
<dbReference type="Pfam" id="PF13211">
    <property type="entry name" value="DUF4019"/>
    <property type="match status" value="1"/>
</dbReference>
<sequence length="147" mass="16343">MVKQSLFAIVFLASSITAMSTATAETMPLDQQSANVMAEQDGRNWLALVDSQQYAASWQNAAAFFQQAIDQATWEQSLAQVREPLGELIGREVKASKFATELPGVADGQYMIYQFTTEYSNKANAIETLTLVLEDDGEWRVIGYYIN</sequence>
<organism evidence="2 3">
    <name type="scientific">Paraferrimonas haliotis</name>
    <dbReference type="NCBI Taxonomy" id="2013866"/>
    <lineage>
        <taxon>Bacteria</taxon>
        <taxon>Pseudomonadati</taxon>
        <taxon>Pseudomonadota</taxon>
        <taxon>Gammaproteobacteria</taxon>
        <taxon>Alteromonadales</taxon>
        <taxon>Ferrimonadaceae</taxon>
        <taxon>Paraferrimonas</taxon>
    </lineage>
</organism>